<dbReference type="AlphaFoldDB" id="A0A8W8M0S7"/>
<evidence type="ECO:0000259" key="1">
    <source>
        <dbReference type="Pfam" id="PF00582"/>
    </source>
</evidence>
<keyword evidence="3" id="KW-1185">Reference proteome</keyword>
<dbReference type="PANTHER" id="PTHR46989">
    <property type="entry name" value="USP DOMAIN-CONTAINING PROTEIN"/>
    <property type="match status" value="1"/>
</dbReference>
<proteinExistence type="predicted"/>
<accession>A0A8W8M0S7</accession>
<dbReference type="SUPFAM" id="SSF52402">
    <property type="entry name" value="Adenine nucleotide alpha hydrolases-like"/>
    <property type="match status" value="1"/>
</dbReference>
<reference evidence="2" key="1">
    <citation type="submission" date="2022-08" db="UniProtKB">
        <authorList>
            <consortium name="EnsemblMetazoa"/>
        </authorList>
    </citation>
    <scope>IDENTIFICATION</scope>
    <source>
        <strain evidence="2">05x7-T-G4-1.051#20</strain>
    </source>
</reference>
<dbReference type="OMA" id="YALDWYC"/>
<dbReference type="EnsemblMetazoa" id="G30663.1">
    <property type="protein sequence ID" value="G30663.1:cds"/>
    <property type="gene ID" value="G30663"/>
</dbReference>
<name>A0A8W8M0S7_MAGGI</name>
<dbReference type="EnsemblMetazoa" id="G30663.2">
    <property type="protein sequence ID" value="G30663.2:cds"/>
    <property type="gene ID" value="G30663"/>
</dbReference>
<dbReference type="CDD" id="cd23659">
    <property type="entry name" value="USP_At3g01520-like"/>
    <property type="match status" value="1"/>
</dbReference>
<dbReference type="EnsemblMetazoa" id="G30663.5">
    <property type="protein sequence ID" value="G30663.5:cds"/>
    <property type="gene ID" value="G30663"/>
</dbReference>
<evidence type="ECO:0000313" key="2">
    <source>
        <dbReference type="EnsemblMetazoa" id="G30663.3:cds"/>
    </source>
</evidence>
<organism evidence="2 3">
    <name type="scientific">Magallana gigas</name>
    <name type="common">Pacific oyster</name>
    <name type="synonym">Crassostrea gigas</name>
    <dbReference type="NCBI Taxonomy" id="29159"/>
    <lineage>
        <taxon>Eukaryota</taxon>
        <taxon>Metazoa</taxon>
        <taxon>Spiralia</taxon>
        <taxon>Lophotrochozoa</taxon>
        <taxon>Mollusca</taxon>
        <taxon>Bivalvia</taxon>
        <taxon>Autobranchia</taxon>
        <taxon>Pteriomorphia</taxon>
        <taxon>Ostreida</taxon>
        <taxon>Ostreoidea</taxon>
        <taxon>Ostreidae</taxon>
        <taxon>Magallana</taxon>
    </lineage>
</organism>
<dbReference type="Gene3D" id="3.40.50.620">
    <property type="entry name" value="HUPs"/>
    <property type="match status" value="1"/>
</dbReference>
<dbReference type="InterPro" id="IPR006015">
    <property type="entry name" value="Universal_stress_UspA"/>
</dbReference>
<dbReference type="OrthoDB" id="843225at2759"/>
<dbReference type="InterPro" id="IPR006016">
    <property type="entry name" value="UspA"/>
</dbReference>
<sequence>MADEAAKTESGKTVLIAIDGSEQARNAFDWYKNNIFKDTDKVVLVHAVEMHEILNSQQWYATPYSFDKDTLFAILEKEKEKVTAKLEEFAQLLRDSKINGTVKSVHSSSPGEGICKIAKEMNADLIITGTRGMGSVRRTLLGSVSDYILHHAHVPVIVCRH</sequence>
<dbReference type="PRINTS" id="PR01438">
    <property type="entry name" value="UNVRSLSTRESS"/>
</dbReference>
<evidence type="ECO:0000313" key="3">
    <source>
        <dbReference type="Proteomes" id="UP000005408"/>
    </source>
</evidence>
<protein>
    <recommendedName>
        <fullName evidence="1">UspA domain-containing protein</fullName>
    </recommendedName>
</protein>
<feature type="domain" description="UspA" evidence="1">
    <location>
        <begin position="12"/>
        <end position="160"/>
    </location>
</feature>
<dbReference type="Pfam" id="PF00582">
    <property type="entry name" value="Usp"/>
    <property type="match status" value="1"/>
</dbReference>
<dbReference type="EnsemblMetazoa" id="G30663.3">
    <property type="protein sequence ID" value="G30663.3:cds"/>
    <property type="gene ID" value="G30663"/>
</dbReference>
<dbReference type="PANTHER" id="PTHR46989:SF3">
    <property type="entry name" value="USPA DOMAIN-CONTAINING PROTEIN"/>
    <property type="match status" value="1"/>
</dbReference>
<dbReference type="InterPro" id="IPR014729">
    <property type="entry name" value="Rossmann-like_a/b/a_fold"/>
</dbReference>
<dbReference type="Proteomes" id="UP000005408">
    <property type="component" value="Unassembled WGS sequence"/>
</dbReference>